<proteinExistence type="predicted"/>
<evidence type="ECO:0000313" key="5">
    <source>
        <dbReference type="Proteomes" id="UP001290462"/>
    </source>
</evidence>
<organism evidence="4 5">
    <name type="scientific">Carnobacterium maltaromaticum</name>
    <name type="common">Carnobacterium piscicola</name>
    <dbReference type="NCBI Taxonomy" id="2751"/>
    <lineage>
        <taxon>Bacteria</taxon>
        <taxon>Bacillati</taxon>
        <taxon>Bacillota</taxon>
        <taxon>Bacilli</taxon>
        <taxon>Lactobacillales</taxon>
        <taxon>Carnobacteriaceae</taxon>
        <taxon>Carnobacterium</taxon>
    </lineage>
</organism>
<accession>A0AAW9K6N9</accession>
<keyword evidence="1 3" id="KW-0732">Signal</keyword>
<dbReference type="Gene3D" id="2.60.40.1240">
    <property type="match status" value="1"/>
</dbReference>
<evidence type="ECO:0000256" key="3">
    <source>
        <dbReference type="SAM" id="SignalP"/>
    </source>
</evidence>
<sequence length="176" mass="19147">MKKLLSLGLTGLMLITLTACASPNKDSSTNKKSDTSSEHSESENDSDDYPYTPSDESSEQEINSDSRVGESVEFENGLIVTIDSVEDSSEEPNGDISGHLVKVVATFDNQTGNPLKVNGHRVSLYDSERNKAELDSKDYYSETIATGMKGTGAFYFDSIEHAPYSVIIGDATWITD</sequence>
<feature type="compositionally biased region" description="Basic and acidic residues" evidence="2">
    <location>
        <begin position="28"/>
        <end position="42"/>
    </location>
</feature>
<dbReference type="InterPro" id="IPR029050">
    <property type="entry name" value="Immunoprotect_excell_Ig-like"/>
</dbReference>
<reference evidence="4" key="1">
    <citation type="submission" date="2023-08" db="EMBL/GenBank/DDBJ databases">
        <title>Genomic characterization of piscicolin 126 produced by Carnobacterium maltaromaticum CM22 strain isolated from salmon (Salmo salar).</title>
        <authorList>
            <person name="Gonzalez-Gragera E."/>
            <person name="Garcia-Lopez J.D."/>
            <person name="Teso-Perez C."/>
            <person name="Gimenez-Hernandez I."/>
            <person name="Peralta-Sanchez J.M."/>
            <person name="Valdivia E."/>
            <person name="Montalban-Lopez M."/>
            <person name="Martin-Platero A.M."/>
            <person name="Banos A."/>
            <person name="Martinez-Bueno M."/>
        </authorList>
    </citation>
    <scope>NUCLEOTIDE SEQUENCE</scope>
    <source>
        <strain evidence="4">CM22</strain>
    </source>
</reference>
<evidence type="ECO:0000256" key="1">
    <source>
        <dbReference type="ARBA" id="ARBA00022729"/>
    </source>
</evidence>
<dbReference type="EMBL" id="JAVBVO010000003">
    <property type="protein sequence ID" value="MDZ5759387.1"/>
    <property type="molecule type" value="Genomic_DNA"/>
</dbReference>
<gene>
    <name evidence="4" type="ORF">RAK27_12000</name>
</gene>
<evidence type="ECO:0000256" key="2">
    <source>
        <dbReference type="SAM" id="MobiDB-lite"/>
    </source>
</evidence>
<evidence type="ECO:0008006" key="6">
    <source>
        <dbReference type="Google" id="ProtNLM"/>
    </source>
</evidence>
<dbReference type="RefSeq" id="WP_322809224.1">
    <property type="nucleotide sequence ID" value="NZ_JAVBVO010000003.1"/>
</dbReference>
<feature type="chain" id="PRO_5043880617" description="DUF4352 domain-containing protein" evidence="3">
    <location>
        <begin position="22"/>
        <end position="176"/>
    </location>
</feature>
<name>A0AAW9K6N9_CARML</name>
<dbReference type="Proteomes" id="UP001290462">
    <property type="component" value="Unassembled WGS sequence"/>
</dbReference>
<feature type="signal peptide" evidence="3">
    <location>
        <begin position="1"/>
        <end position="21"/>
    </location>
</feature>
<dbReference type="AlphaFoldDB" id="A0AAW9K6N9"/>
<evidence type="ECO:0000313" key="4">
    <source>
        <dbReference type="EMBL" id="MDZ5759387.1"/>
    </source>
</evidence>
<dbReference type="PROSITE" id="PS51257">
    <property type="entry name" value="PROKAR_LIPOPROTEIN"/>
    <property type="match status" value="1"/>
</dbReference>
<feature type="region of interest" description="Disordered" evidence="2">
    <location>
        <begin position="20"/>
        <end position="71"/>
    </location>
</feature>
<protein>
    <recommendedName>
        <fullName evidence="6">DUF4352 domain-containing protein</fullName>
    </recommendedName>
</protein>
<comment type="caution">
    <text evidence="4">The sequence shown here is derived from an EMBL/GenBank/DDBJ whole genome shotgun (WGS) entry which is preliminary data.</text>
</comment>